<evidence type="ECO:0000313" key="2">
    <source>
        <dbReference type="Proteomes" id="UP000023152"/>
    </source>
</evidence>
<dbReference type="Proteomes" id="UP000023152">
    <property type="component" value="Unassembled WGS sequence"/>
</dbReference>
<sequence>MKVLIATVYWVVPSLQLFPLKIIYPQVMCRFIQTIQTSRCHLQKVSFLLLQNNKARKKSLVGILTFCKYNTFQLFVEHNVFEFMQCALKKKNSPLLGFKLQRSSLVICRKLEFENKYNQQKQYDIISDDINSVRVVNSVLVLKPQQKSQIELELAVTQIEHFTKNVLLFVTESGKLEDCFQLEIRKGHITNL</sequence>
<comment type="caution">
    <text evidence="1">The sequence shown here is derived from an EMBL/GenBank/DDBJ whole genome shotgun (WGS) entry which is preliminary data.</text>
</comment>
<evidence type="ECO:0000313" key="1">
    <source>
        <dbReference type="EMBL" id="ETO13627.1"/>
    </source>
</evidence>
<proteinExistence type="predicted"/>
<accession>X6MJK4</accession>
<keyword evidence="2" id="KW-1185">Reference proteome</keyword>
<reference evidence="1 2" key="1">
    <citation type="journal article" date="2013" name="Curr. Biol.">
        <title>The Genome of the Foraminiferan Reticulomyxa filosa.</title>
        <authorList>
            <person name="Glockner G."/>
            <person name="Hulsmann N."/>
            <person name="Schleicher M."/>
            <person name="Noegel A.A."/>
            <person name="Eichinger L."/>
            <person name="Gallinger C."/>
            <person name="Pawlowski J."/>
            <person name="Sierra R."/>
            <person name="Euteneuer U."/>
            <person name="Pillet L."/>
            <person name="Moustafa A."/>
            <person name="Platzer M."/>
            <person name="Groth M."/>
            <person name="Szafranski K."/>
            <person name="Schliwa M."/>
        </authorList>
    </citation>
    <scope>NUCLEOTIDE SEQUENCE [LARGE SCALE GENOMIC DNA]</scope>
</reference>
<name>X6MJK4_RETFI</name>
<dbReference type="AlphaFoldDB" id="X6MJK4"/>
<organism evidence="1 2">
    <name type="scientific">Reticulomyxa filosa</name>
    <dbReference type="NCBI Taxonomy" id="46433"/>
    <lineage>
        <taxon>Eukaryota</taxon>
        <taxon>Sar</taxon>
        <taxon>Rhizaria</taxon>
        <taxon>Retaria</taxon>
        <taxon>Foraminifera</taxon>
        <taxon>Monothalamids</taxon>
        <taxon>Reticulomyxidae</taxon>
        <taxon>Reticulomyxa</taxon>
    </lineage>
</organism>
<dbReference type="EMBL" id="ASPP01020487">
    <property type="protein sequence ID" value="ETO13627.1"/>
    <property type="molecule type" value="Genomic_DNA"/>
</dbReference>
<protein>
    <submittedName>
        <fullName evidence="1">Uncharacterized protein</fullName>
    </submittedName>
</protein>
<gene>
    <name evidence="1" type="ORF">RFI_23732</name>
</gene>